<dbReference type="STRING" id="1549855.AY555_06650"/>
<comment type="cofactor">
    <cofactor evidence="1">
        <name>Mg(2+)</name>
        <dbReference type="ChEBI" id="CHEBI:18420"/>
    </cofactor>
</comment>
<dbReference type="Proteomes" id="UP000076066">
    <property type="component" value="Chromosome"/>
</dbReference>
<dbReference type="Gene3D" id="2.40.50.140">
    <property type="entry name" value="Nucleic acid-binding proteins"/>
    <property type="match status" value="1"/>
</dbReference>
<evidence type="ECO:0000256" key="2">
    <source>
        <dbReference type="ARBA" id="ARBA00022722"/>
    </source>
</evidence>
<keyword evidence="3" id="KW-0479">Metal-binding</keyword>
<dbReference type="EMBL" id="CP014525">
    <property type="protein sequence ID" value="AMW34912.1"/>
    <property type="molecule type" value="Genomic_DNA"/>
</dbReference>
<sequence>MAASGRVALVSRSPGETRIALVEGGSVVEIHLFRDCRPVVGSIVPGLVIQHLPACQAVLVDIGAEDPGFLPVKGSPGRPPLPEGTRLPVQVVHEPRRGKGARLGLDVSIAGHGLILTPSRPGLTFSSSLRDPGQRELLQACLLPVLCAGEGLVVRPEACSMQPDALIRELDTLRARYQSVLAGGTDCPLPLSVALSGRHVEDVVCDDADLLLKMRSAGFTVRLWDGPGSLLSTMDCDAVLGGALARRVPLGAKGCLWIEPTAALTAIDVDSGGDNPDEVNVRAVAEIARQIRLRALAGMIVVDFIAPQRGGARPAKKALAQALEDALSMDCVPSTVLGVSGLGLVEIRRDRTRTPLGEIILSPAQGGEADILPETSALDSLRAALDVLRSTRAARVSLRVSPVLHALLTGRLAPALEEAGRKAGSPVGLEIVPSYPASRYEVA</sequence>
<dbReference type="GO" id="GO:0005737">
    <property type="term" value="C:cytoplasm"/>
    <property type="evidence" value="ECO:0007669"/>
    <property type="project" value="TreeGrafter"/>
</dbReference>
<evidence type="ECO:0000256" key="4">
    <source>
        <dbReference type="ARBA" id="ARBA00022759"/>
    </source>
</evidence>
<keyword evidence="4" id="KW-0255">Endonuclease</keyword>
<dbReference type="SUPFAM" id="SSF50249">
    <property type="entry name" value="Nucleic acid-binding proteins"/>
    <property type="match status" value="1"/>
</dbReference>
<proteinExistence type="predicted"/>
<dbReference type="GO" id="GO:0016787">
    <property type="term" value="F:hydrolase activity"/>
    <property type="evidence" value="ECO:0007669"/>
    <property type="project" value="UniProtKB-KW"/>
</dbReference>
<dbReference type="Pfam" id="PF10150">
    <property type="entry name" value="RNase_E_G"/>
    <property type="match status" value="1"/>
</dbReference>
<dbReference type="GO" id="GO:0004519">
    <property type="term" value="F:endonuclease activity"/>
    <property type="evidence" value="ECO:0007669"/>
    <property type="project" value="UniProtKB-KW"/>
</dbReference>
<dbReference type="OrthoDB" id="9804278at2"/>
<dbReference type="GO" id="GO:0046872">
    <property type="term" value="F:metal ion binding"/>
    <property type="evidence" value="ECO:0007669"/>
    <property type="project" value="UniProtKB-KW"/>
</dbReference>
<evidence type="ECO:0000256" key="3">
    <source>
        <dbReference type="ARBA" id="ARBA00022723"/>
    </source>
</evidence>
<keyword evidence="7" id="KW-0694">RNA-binding</keyword>
<gene>
    <name evidence="9" type="ORF">AY555_06650</name>
</gene>
<name>A0A143DDU5_9PROT</name>
<evidence type="ECO:0000256" key="7">
    <source>
        <dbReference type="ARBA" id="ARBA00022884"/>
    </source>
</evidence>
<evidence type="ECO:0000313" key="9">
    <source>
        <dbReference type="EMBL" id="AMW34912.1"/>
    </source>
</evidence>
<protein>
    <recommendedName>
        <fullName evidence="8">RNA-binding protein AU-1/Ribonuclease E/G domain-containing protein</fullName>
    </recommendedName>
</protein>
<keyword evidence="5" id="KW-0378">Hydrolase</keyword>
<dbReference type="RefSeq" id="WP_066135011.1">
    <property type="nucleotide sequence ID" value="NZ_CP014525.1"/>
</dbReference>
<dbReference type="GO" id="GO:0006364">
    <property type="term" value="P:rRNA processing"/>
    <property type="evidence" value="ECO:0007669"/>
    <property type="project" value="TreeGrafter"/>
</dbReference>
<evidence type="ECO:0000259" key="8">
    <source>
        <dbReference type="Pfam" id="PF10150"/>
    </source>
</evidence>
<dbReference type="KEGG" id="hjo:AY555_06650"/>
<dbReference type="PANTHER" id="PTHR30001:SF1">
    <property type="entry name" value="RIBONUCLEASE E_G-LIKE PROTEIN, CHLOROPLASTIC"/>
    <property type="match status" value="1"/>
</dbReference>
<organism evidence="9 10">
    <name type="scientific">Haematospirillum jordaniae</name>
    <dbReference type="NCBI Taxonomy" id="1549855"/>
    <lineage>
        <taxon>Bacteria</taxon>
        <taxon>Pseudomonadati</taxon>
        <taxon>Pseudomonadota</taxon>
        <taxon>Alphaproteobacteria</taxon>
        <taxon>Rhodospirillales</taxon>
        <taxon>Novispirillaceae</taxon>
        <taxon>Haematospirillum</taxon>
    </lineage>
</organism>
<accession>A0A143DDU5</accession>
<keyword evidence="6" id="KW-0460">Magnesium</keyword>
<dbReference type="PANTHER" id="PTHR30001">
    <property type="entry name" value="RIBONUCLEASE"/>
    <property type="match status" value="1"/>
</dbReference>
<dbReference type="InterPro" id="IPR004659">
    <property type="entry name" value="RNase_E/G"/>
</dbReference>
<feature type="domain" description="RNA-binding protein AU-1/Ribonuclease E/G" evidence="8">
    <location>
        <begin position="108"/>
        <end position="352"/>
    </location>
</feature>
<dbReference type="GO" id="GO:0003723">
    <property type="term" value="F:RNA binding"/>
    <property type="evidence" value="ECO:0007669"/>
    <property type="project" value="UniProtKB-KW"/>
</dbReference>
<dbReference type="GO" id="GO:0004540">
    <property type="term" value="F:RNA nuclease activity"/>
    <property type="evidence" value="ECO:0007669"/>
    <property type="project" value="InterPro"/>
</dbReference>
<evidence type="ECO:0000313" key="10">
    <source>
        <dbReference type="Proteomes" id="UP000076066"/>
    </source>
</evidence>
<dbReference type="InterPro" id="IPR012340">
    <property type="entry name" value="NA-bd_OB-fold"/>
</dbReference>
<keyword evidence="10" id="KW-1185">Reference proteome</keyword>
<evidence type="ECO:0000256" key="6">
    <source>
        <dbReference type="ARBA" id="ARBA00022842"/>
    </source>
</evidence>
<dbReference type="AlphaFoldDB" id="A0A143DDU5"/>
<dbReference type="GeneID" id="53316833"/>
<reference evidence="9 10" key="1">
    <citation type="submission" date="2016-02" db="EMBL/GenBank/DDBJ databases">
        <title>Complete Genome of H5569, the type strain of the newly described species Haematospirillium jordaniae.</title>
        <authorList>
            <person name="Nicholson A.C."/>
            <person name="Humrighouse B.W."/>
            <person name="Loparov V."/>
            <person name="McQuiston J.R."/>
        </authorList>
    </citation>
    <scope>NUCLEOTIDE SEQUENCE [LARGE SCALE GENOMIC DNA]</scope>
    <source>
        <strain evidence="9 10">H5569</strain>
    </source>
</reference>
<evidence type="ECO:0000256" key="1">
    <source>
        <dbReference type="ARBA" id="ARBA00001946"/>
    </source>
</evidence>
<evidence type="ECO:0000256" key="5">
    <source>
        <dbReference type="ARBA" id="ARBA00022801"/>
    </source>
</evidence>
<keyword evidence="2" id="KW-0540">Nuclease</keyword>
<dbReference type="InterPro" id="IPR019307">
    <property type="entry name" value="RNA-bd_AU-1/RNase_E/G"/>
</dbReference>